<dbReference type="EMBL" id="JAPESX010000583">
    <property type="protein sequence ID" value="KAJ8120614.1"/>
    <property type="molecule type" value="Genomic_DNA"/>
</dbReference>
<organism evidence="1 2">
    <name type="scientific">Nemania bipapillata</name>
    <dbReference type="NCBI Taxonomy" id="110536"/>
    <lineage>
        <taxon>Eukaryota</taxon>
        <taxon>Fungi</taxon>
        <taxon>Dikarya</taxon>
        <taxon>Ascomycota</taxon>
        <taxon>Pezizomycotina</taxon>
        <taxon>Sordariomycetes</taxon>
        <taxon>Xylariomycetidae</taxon>
        <taxon>Xylariales</taxon>
        <taxon>Xylariaceae</taxon>
        <taxon>Nemania</taxon>
    </lineage>
</organism>
<evidence type="ECO:0000313" key="2">
    <source>
        <dbReference type="Proteomes" id="UP001153334"/>
    </source>
</evidence>
<evidence type="ECO:0000313" key="1">
    <source>
        <dbReference type="EMBL" id="KAJ8120614.1"/>
    </source>
</evidence>
<gene>
    <name evidence="1" type="ORF">ONZ43_g2720</name>
</gene>
<reference evidence="1" key="1">
    <citation type="submission" date="2022-11" db="EMBL/GenBank/DDBJ databases">
        <title>Genome Sequence of Nemania bipapillata.</title>
        <authorList>
            <person name="Buettner E."/>
        </authorList>
    </citation>
    <scope>NUCLEOTIDE SEQUENCE</scope>
    <source>
        <strain evidence="1">CP14</strain>
    </source>
</reference>
<sequence>MTAPESKISPSMHMRLESRSIMMIRSLGRFDVSIFMQCNIIGGMLNMISPLASSIFAPATSLMDAEFHNDSATLTTFTVSFFILGYVVGSLIAAPLSEQYGRKVILDITTAIFAIWQLACALAPNITSLLVFRLFAGLGGSACLSIGGGIVLCWAPS</sequence>
<protein>
    <submittedName>
        <fullName evidence="1">Uncharacterized protein</fullName>
    </submittedName>
</protein>
<name>A0ACC2IZM2_9PEZI</name>
<keyword evidence="2" id="KW-1185">Reference proteome</keyword>
<dbReference type="Proteomes" id="UP001153334">
    <property type="component" value="Unassembled WGS sequence"/>
</dbReference>
<proteinExistence type="predicted"/>
<comment type="caution">
    <text evidence="1">The sequence shown here is derived from an EMBL/GenBank/DDBJ whole genome shotgun (WGS) entry which is preliminary data.</text>
</comment>
<accession>A0ACC2IZM2</accession>